<reference evidence="3" key="1">
    <citation type="submission" date="2017-02" db="UniProtKB">
        <authorList>
            <consortium name="WormBaseParasite"/>
        </authorList>
    </citation>
    <scope>IDENTIFICATION</scope>
</reference>
<organism evidence="3">
    <name type="scientific">Nippostrongylus brasiliensis</name>
    <name type="common">Rat hookworm</name>
    <dbReference type="NCBI Taxonomy" id="27835"/>
    <lineage>
        <taxon>Eukaryota</taxon>
        <taxon>Metazoa</taxon>
        <taxon>Ecdysozoa</taxon>
        <taxon>Nematoda</taxon>
        <taxon>Chromadorea</taxon>
        <taxon>Rhabditida</taxon>
        <taxon>Rhabditina</taxon>
        <taxon>Rhabditomorpha</taxon>
        <taxon>Strongyloidea</taxon>
        <taxon>Heligmosomidae</taxon>
        <taxon>Nippostrongylus</taxon>
    </lineage>
</organism>
<dbReference type="AlphaFoldDB" id="A0A0N4XCB1"/>
<name>A0A0N4XCB1_NIPBR</name>
<evidence type="ECO:0000313" key="1">
    <source>
        <dbReference type="EMBL" id="VDL62052.1"/>
    </source>
</evidence>
<keyword evidence="2" id="KW-1185">Reference proteome</keyword>
<protein>
    <submittedName>
        <fullName evidence="3">Fibronectin type-III domain-containing protein</fullName>
    </submittedName>
</protein>
<reference evidence="1 2" key="2">
    <citation type="submission" date="2018-11" db="EMBL/GenBank/DDBJ databases">
        <authorList>
            <consortium name="Pathogen Informatics"/>
        </authorList>
    </citation>
    <scope>NUCLEOTIDE SEQUENCE [LARGE SCALE GENOMIC DNA]</scope>
</reference>
<dbReference type="EMBL" id="UYSL01000014">
    <property type="protein sequence ID" value="VDL62052.1"/>
    <property type="molecule type" value="Genomic_DNA"/>
</dbReference>
<sequence>MLRQSCKIIQNQKNRLKHSNLTHSSTKCNNKSEMSLVGIIKFSYSTEKRTHPCTNRLAILAPIVPTPSSFSSEYVDAHSIRLQIPPHPAAFAYIFEYATVSTKPDEWYFAGATTMPIVTFTILDPCRDYKFRTIVVMRSSNPLDHFVIYSDRSIPVQLPPFVLSPDQISAEAPIFNATTESLRIYVRWTLPRGYSDSDIYGYEAPALYPLQCRTPEDELPQPKIEIVRAGGRLAVSLPSYVLEARCRLWVEVRMLPRCVRLEPFSIQKNIEIDCDRNPELDICTKGKQCSHVVRKYTVFV</sequence>
<evidence type="ECO:0000313" key="3">
    <source>
        <dbReference type="WBParaSite" id="NBR_0000007701-mRNA-1"/>
    </source>
</evidence>
<dbReference type="Proteomes" id="UP000271162">
    <property type="component" value="Unassembled WGS sequence"/>
</dbReference>
<dbReference type="OMA" id="DEWYFAG"/>
<gene>
    <name evidence="1" type="ORF">NBR_LOCUS78</name>
</gene>
<dbReference type="WBParaSite" id="NBR_0000007701-mRNA-1">
    <property type="protein sequence ID" value="NBR_0000007701-mRNA-1"/>
    <property type="gene ID" value="NBR_0000007701"/>
</dbReference>
<proteinExistence type="predicted"/>
<accession>A0A0N4XCB1</accession>
<evidence type="ECO:0000313" key="2">
    <source>
        <dbReference type="Proteomes" id="UP000271162"/>
    </source>
</evidence>